<dbReference type="OrthoDB" id="7208816at2"/>
<keyword evidence="5" id="KW-0378">Hydrolase</keyword>
<sequence length="573" mass="64828">MAMAEFTFLAEQSQRYADLQHKLGQSTDPFGLMASAAKAQQAWLQNPQALSSALFRYVSDVTKWQTFMTRRFWGEADSDVFSPHPEDVRFADPIWNDNPYWDGIKEWYLLNTHWLQDTLYATPDMCEHERNRSAFWLRQVLNAVAPTNFLLTNPVAIAKALSTNGQSLVAGFKNFKADKARGDISMTDMDAFKVGENLATTAGSVVYRGRLLEVLHYEATTPTVHSVPLVLVSPWINKYYILDINEKKSLVKYLVDQGFSVFITSWKNPDSSMRDVTFDDYLSDGVAQIIKVAQEISGSEQVHLLGYCLGGTLAATYLAWANRQMPGKVPVVSATLLTTLTDFEYPGDIEVFLDEEGLDFIDSVMEKKGYLDGKDMAASFRMLRSNSLIWNYWVDNYLLGQTPSEFDVLYWNMDSTRMPMKMHRTYLRELYWKNKLVQPDALEISGQKIDLGQIKQPLFMVSAEEDHIAPWRQTYTLADRSGGDVTFTLSTSGHILGIVNAPGPTSKRSYWQGVPEAGESADNFLARQKKAAGSWWPNWVEWLRPQCGKQVKPKLSSRAHPQQGAAPGTYVLE</sequence>
<proteinExistence type="predicted"/>
<evidence type="ECO:0000256" key="3">
    <source>
        <dbReference type="SAM" id="MobiDB-lite"/>
    </source>
</evidence>
<dbReference type="PANTHER" id="PTHR36837:SF5">
    <property type="entry name" value="POLY-3-HYDROXYBUTYRATE SYNTHASE"/>
    <property type="match status" value="1"/>
</dbReference>
<dbReference type="EMBL" id="CP034433">
    <property type="protein sequence ID" value="AZN37548.1"/>
    <property type="molecule type" value="Genomic_DNA"/>
</dbReference>
<dbReference type="InterPro" id="IPR051321">
    <property type="entry name" value="PHA/PHB_synthase"/>
</dbReference>
<dbReference type="InterPro" id="IPR010941">
    <property type="entry name" value="PhaC_N"/>
</dbReference>
<evidence type="ECO:0000313" key="5">
    <source>
        <dbReference type="EMBL" id="AZN37548.1"/>
    </source>
</evidence>
<dbReference type="GO" id="GO:0016787">
    <property type="term" value="F:hydrolase activity"/>
    <property type="evidence" value="ECO:0007669"/>
    <property type="project" value="UniProtKB-KW"/>
</dbReference>
<keyword evidence="2" id="KW-0012">Acyltransferase</keyword>
<evidence type="ECO:0000256" key="1">
    <source>
        <dbReference type="ARBA" id="ARBA00022679"/>
    </source>
</evidence>
<dbReference type="Gene3D" id="3.40.50.1820">
    <property type="entry name" value="alpha/beta hydrolase"/>
    <property type="match status" value="1"/>
</dbReference>
<evidence type="ECO:0000259" key="4">
    <source>
        <dbReference type="Pfam" id="PF07167"/>
    </source>
</evidence>
<evidence type="ECO:0000313" key="6">
    <source>
        <dbReference type="Proteomes" id="UP000282438"/>
    </source>
</evidence>
<dbReference type="SUPFAM" id="SSF53474">
    <property type="entry name" value="alpha/beta-Hydrolases"/>
    <property type="match status" value="1"/>
</dbReference>
<dbReference type="Proteomes" id="UP000282438">
    <property type="component" value="Chromosome"/>
</dbReference>
<feature type="domain" description="Poly-beta-hydroxybutyrate polymerase N-terminal" evidence="4">
    <location>
        <begin position="87"/>
        <end position="254"/>
    </location>
</feature>
<feature type="region of interest" description="Disordered" evidence="3">
    <location>
        <begin position="553"/>
        <end position="573"/>
    </location>
</feature>
<dbReference type="InterPro" id="IPR029058">
    <property type="entry name" value="AB_hydrolase_fold"/>
</dbReference>
<dbReference type="PANTHER" id="PTHR36837">
    <property type="entry name" value="POLY(3-HYDROXYALKANOATE) POLYMERASE SUBUNIT PHAC"/>
    <property type="match status" value="1"/>
</dbReference>
<reference evidence="5 6" key="1">
    <citation type="submission" date="2018-12" db="EMBL/GenBank/DDBJ databases">
        <title>Complete genome sequence of Iodobacter sp. H11R3.</title>
        <authorList>
            <person name="Bae J.-W."/>
        </authorList>
    </citation>
    <scope>NUCLEOTIDE SEQUENCE [LARGE SCALE GENOMIC DNA]</scope>
    <source>
        <strain evidence="5 6">H11R3</strain>
    </source>
</reference>
<organism evidence="5 6">
    <name type="scientific">Iodobacter ciconiae</name>
    <dbReference type="NCBI Taxonomy" id="2496266"/>
    <lineage>
        <taxon>Bacteria</taxon>
        <taxon>Pseudomonadati</taxon>
        <taxon>Pseudomonadota</taxon>
        <taxon>Betaproteobacteria</taxon>
        <taxon>Neisseriales</taxon>
        <taxon>Chitinibacteraceae</taxon>
        <taxon>Iodobacter</taxon>
    </lineage>
</organism>
<name>A0A3S8ZVT0_9NEIS</name>
<evidence type="ECO:0000256" key="2">
    <source>
        <dbReference type="ARBA" id="ARBA00023315"/>
    </source>
</evidence>
<dbReference type="GO" id="GO:0042619">
    <property type="term" value="P:poly-hydroxybutyrate biosynthetic process"/>
    <property type="evidence" value="ECO:0007669"/>
    <property type="project" value="InterPro"/>
</dbReference>
<protein>
    <submittedName>
        <fullName evidence="5">Alpha/beta fold hydrolase</fullName>
    </submittedName>
</protein>
<gene>
    <name evidence="5" type="ORF">EJO50_14330</name>
</gene>
<keyword evidence="6" id="KW-1185">Reference proteome</keyword>
<dbReference type="Pfam" id="PF07167">
    <property type="entry name" value="PhaC_N"/>
    <property type="match status" value="1"/>
</dbReference>
<dbReference type="GO" id="GO:0016746">
    <property type="term" value="F:acyltransferase activity"/>
    <property type="evidence" value="ECO:0007669"/>
    <property type="project" value="UniProtKB-KW"/>
</dbReference>
<dbReference type="KEGG" id="iod:EJO50_14330"/>
<accession>A0A3S8ZVT0</accession>
<dbReference type="AlphaFoldDB" id="A0A3S8ZVT0"/>
<keyword evidence="1" id="KW-0808">Transferase</keyword>